<evidence type="ECO:0000256" key="1">
    <source>
        <dbReference type="ARBA" id="ARBA00000085"/>
    </source>
</evidence>
<dbReference type="PROSITE" id="PS50109">
    <property type="entry name" value="HIS_KIN"/>
    <property type="match status" value="1"/>
</dbReference>
<keyword evidence="4" id="KW-0597">Phosphoprotein</keyword>
<evidence type="ECO:0000256" key="8">
    <source>
        <dbReference type="ARBA" id="ARBA00022777"/>
    </source>
</evidence>
<keyword evidence="12 14" id="KW-0472">Membrane</keyword>
<evidence type="ECO:0000256" key="7">
    <source>
        <dbReference type="ARBA" id="ARBA00022741"/>
    </source>
</evidence>
<keyword evidence="9" id="KW-0067">ATP-binding</keyword>
<dbReference type="SMART" id="SM00388">
    <property type="entry name" value="HisKA"/>
    <property type="match status" value="1"/>
</dbReference>
<dbReference type="InterPro" id="IPR013655">
    <property type="entry name" value="PAS_fold_3"/>
</dbReference>
<dbReference type="SUPFAM" id="SSF47384">
    <property type="entry name" value="Homodimeric domain of signal transducing histidine kinase"/>
    <property type="match status" value="1"/>
</dbReference>
<dbReference type="Pfam" id="PF00512">
    <property type="entry name" value="HisKA"/>
    <property type="match status" value="1"/>
</dbReference>
<dbReference type="SMART" id="SM00086">
    <property type="entry name" value="PAC"/>
    <property type="match status" value="3"/>
</dbReference>
<feature type="coiled-coil region" evidence="13">
    <location>
        <begin position="624"/>
        <end position="651"/>
    </location>
</feature>
<dbReference type="InterPro" id="IPR003661">
    <property type="entry name" value="HisK_dim/P_dom"/>
</dbReference>
<evidence type="ECO:0000256" key="3">
    <source>
        <dbReference type="ARBA" id="ARBA00012438"/>
    </source>
</evidence>
<accession>A0A1L3GKY7</accession>
<dbReference type="PROSITE" id="PS50113">
    <property type="entry name" value="PAC"/>
    <property type="match status" value="3"/>
</dbReference>
<evidence type="ECO:0000256" key="4">
    <source>
        <dbReference type="ARBA" id="ARBA00022553"/>
    </source>
</evidence>
<dbReference type="STRING" id="1842532.A7E78_00970"/>
<protein>
    <recommendedName>
        <fullName evidence="3">histidine kinase</fullName>
        <ecNumber evidence="3">2.7.13.3</ecNumber>
    </recommendedName>
</protein>
<gene>
    <name evidence="18" type="ORF">A7E78_00970</name>
</gene>
<evidence type="ECO:0000256" key="9">
    <source>
        <dbReference type="ARBA" id="ARBA00022840"/>
    </source>
</evidence>
<dbReference type="EC" id="2.7.13.3" evidence="3"/>
<reference evidence="18 19" key="1">
    <citation type="journal article" date="2017" name="Genome Announc.">
        <title>Complete Genome Sequences of Two Acetylene-Fermenting Pelobacter acetylenicus Strains.</title>
        <authorList>
            <person name="Sutton J.M."/>
            <person name="Baesman S.M."/>
            <person name="Fierst J.L."/>
            <person name="Poret-Peterson A.T."/>
            <person name="Oremland R.S."/>
            <person name="Dunlap D.S."/>
            <person name="Akob D.M."/>
        </authorList>
    </citation>
    <scope>NUCLEOTIDE SEQUENCE [LARGE SCALE GENOMIC DNA]</scope>
    <source>
        <strain evidence="18 19">SFB93</strain>
    </source>
</reference>
<comment type="subcellular location">
    <subcellularLocation>
        <location evidence="2">Membrane</location>
        <topology evidence="2">Multi-pass membrane protein</topology>
    </subcellularLocation>
</comment>
<dbReference type="GO" id="GO:0005524">
    <property type="term" value="F:ATP binding"/>
    <property type="evidence" value="ECO:0007669"/>
    <property type="project" value="UniProtKB-KW"/>
</dbReference>
<dbReference type="Pfam" id="PF08447">
    <property type="entry name" value="PAS_3"/>
    <property type="match status" value="1"/>
</dbReference>
<dbReference type="PRINTS" id="PR00344">
    <property type="entry name" value="BCTRLSENSOR"/>
</dbReference>
<dbReference type="Gene3D" id="3.40.50.2300">
    <property type="match status" value="2"/>
</dbReference>
<evidence type="ECO:0000256" key="14">
    <source>
        <dbReference type="SAM" id="Phobius"/>
    </source>
</evidence>
<dbReference type="CDD" id="cd00082">
    <property type="entry name" value="HisKA"/>
    <property type="match status" value="1"/>
</dbReference>
<evidence type="ECO:0000259" key="16">
    <source>
        <dbReference type="PROSITE" id="PS50112"/>
    </source>
</evidence>
<sequence length="990" mass="111177">MLQKKSYLFVASLALIFLGILPLTTWAVEKPVQRVLFISSYHPQFPTFFQQIEGIKSVLEPLDILLDIEFMDAKRFAHEQNLDNFYHSLIYKLAHTKPYDAVITGDDAALQFAIKHQQTLFALQPIVFTGVNNQDLARQQNGNPFITGVVEAVSIQETLDLMWHLHPEISEIIALVDGTSSGQGDLQTYSRLGPQAGPVKLSHLSLEDHSFPELAKKLESLEKDSAVLLLSAYRDKDERTLLFQESLSLIGKHLDRPLYHLWYHGIGDGIFGGKVICHKAQGRTAASMVVQILNGRPVTEVPVRETSPNQYVFDYRELLRYGIAVEKLPKNSILLHQPQKFYQLDKKYLWLWLAFVCGLGFAVTFLLLHIHSRKRYQIAAQESEARYRAIVDDQTDLICRNGLEGTLTFVNEAYSRYFGRDRQDLVGSNLLQMVATEDRNVVAKHFTDLGPGNPVATYQHQVVAADGEIRWMQWTNRAIMDRKGQVVEIQGVGRDVTEQKLAEVTLRDREQFLSSILAATPIGMGVTNNRVFTWTSDNLVKMLGYKSSELVGKSSRLLYESDLEYERVGYIKYRAMEIHGAKSLETRWVKKNGQVVDILLSSSFIDPLDPAVGSTFTAMDITARKHAEARLQEALTEAREARDRIEVILRSVADGLVFTNRENRIVLMSDSAEAIFGKPLSEVLFEPVTTTFDSTLLTDQIYRIGKGDCTEAVVEIELPGQDDGPVRAIQAKSSVVIGAEGRQVGVITLLRDVSQERALDRMKSEFISTAAHELRTPLTAVMGFSEVLLNHGQYSKEEQIEFLSIIHRKSEVLGKIIDDMLDLARLDSGQVIRIEKTLTDTGKLIQRCLADYRSTFPEYRFEGVEIDEPLPLLADGRKICHVLENLLNNAVNFSANGSLVQVTYEVLQNEVCVAVRDEGIGMTQEQIERVFDKFYRVDASNTAREGLGLGLAIVKGIIEAHDGRIWIESEVGRGTSVAFTLPLLGSTDQA</sequence>
<dbReference type="InterPro" id="IPR007487">
    <property type="entry name" value="ABC_transpt-TYRBP-like"/>
</dbReference>
<dbReference type="GO" id="GO:0007234">
    <property type="term" value="P:osmosensory signaling via phosphorelay pathway"/>
    <property type="evidence" value="ECO:0007669"/>
    <property type="project" value="TreeGrafter"/>
</dbReference>
<dbReference type="CDD" id="cd00130">
    <property type="entry name" value="PAS"/>
    <property type="match status" value="1"/>
</dbReference>
<dbReference type="EMBL" id="CP015519">
    <property type="protein sequence ID" value="APG26555.1"/>
    <property type="molecule type" value="Genomic_DNA"/>
</dbReference>
<evidence type="ECO:0000313" key="19">
    <source>
        <dbReference type="Proteomes" id="UP000182517"/>
    </source>
</evidence>
<evidence type="ECO:0000313" key="18">
    <source>
        <dbReference type="EMBL" id="APG26555.1"/>
    </source>
</evidence>
<evidence type="ECO:0000256" key="10">
    <source>
        <dbReference type="ARBA" id="ARBA00022989"/>
    </source>
</evidence>
<evidence type="ECO:0000256" key="11">
    <source>
        <dbReference type="ARBA" id="ARBA00023012"/>
    </source>
</evidence>
<dbReference type="PANTHER" id="PTHR42878">
    <property type="entry name" value="TWO-COMPONENT HISTIDINE KINASE"/>
    <property type="match status" value="1"/>
</dbReference>
<dbReference type="SMART" id="SM00387">
    <property type="entry name" value="HATPase_c"/>
    <property type="match status" value="1"/>
</dbReference>
<dbReference type="InterPro" id="IPR000014">
    <property type="entry name" value="PAS"/>
</dbReference>
<dbReference type="InterPro" id="IPR005467">
    <property type="entry name" value="His_kinase_dom"/>
</dbReference>
<dbReference type="InterPro" id="IPR036097">
    <property type="entry name" value="HisK_dim/P_sf"/>
</dbReference>
<feature type="domain" description="PAS" evidence="16">
    <location>
        <begin position="383"/>
        <end position="453"/>
    </location>
</feature>
<dbReference type="InterPro" id="IPR004358">
    <property type="entry name" value="Sig_transdc_His_kin-like_C"/>
</dbReference>
<evidence type="ECO:0000256" key="6">
    <source>
        <dbReference type="ARBA" id="ARBA00022692"/>
    </source>
</evidence>
<dbReference type="InterPro" id="IPR036890">
    <property type="entry name" value="HATPase_C_sf"/>
</dbReference>
<feature type="domain" description="Histidine kinase" evidence="15">
    <location>
        <begin position="769"/>
        <end position="985"/>
    </location>
</feature>
<keyword evidence="5" id="KW-0808">Transferase</keyword>
<keyword evidence="7" id="KW-0547">Nucleotide-binding</keyword>
<dbReference type="Gene3D" id="1.10.287.130">
    <property type="match status" value="1"/>
</dbReference>
<dbReference type="AlphaFoldDB" id="A0A1L3GKY7"/>
<dbReference type="InterPro" id="IPR050351">
    <property type="entry name" value="BphY/WalK/GraS-like"/>
</dbReference>
<dbReference type="InterPro" id="IPR001610">
    <property type="entry name" value="PAC"/>
</dbReference>
<dbReference type="PROSITE" id="PS50112">
    <property type="entry name" value="PAS"/>
    <property type="match status" value="2"/>
</dbReference>
<feature type="domain" description="PAC" evidence="17">
    <location>
        <begin position="712"/>
        <end position="765"/>
    </location>
</feature>
<dbReference type="Proteomes" id="UP000182517">
    <property type="component" value="Chromosome"/>
</dbReference>
<keyword evidence="19" id="KW-1185">Reference proteome</keyword>
<dbReference type="Pfam" id="PF13426">
    <property type="entry name" value="PAS_9"/>
    <property type="match status" value="2"/>
</dbReference>
<keyword evidence="8" id="KW-0418">Kinase</keyword>
<evidence type="ECO:0000256" key="2">
    <source>
        <dbReference type="ARBA" id="ARBA00004141"/>
    </source>
</evidence>
<proteinExistence type="predicted"/>
<dbReference type="Pfam" id="PF02518">
    <property type="entry name" value="HATPase_c"/>
    <property type="match status" value="1"/>
</dbReference>
<keyword evidence="6 14" id="KW-0812">Transmembrane</keyword>
<keyword evidence="13" id="KW-0175">Coiled coil</keyword>
<evidence type="ECO:0000256" key="12">
    <source>
        <dbReference type="ARBA" id="ARBA00023136"/>
    </source>
</evidence>
<feature type="domain" description="PAS" evidence="16">
    <location>
        <begin position="641"/>
        <end position="684"/>
    </location>
</feature>
<dbReference type="PANTHER" id="PTHR42878:SF7">
    <property type="entry name" value="SENSOR HISTIDINE KINASE GLRK"/>
    <property type="match status" value="1"/>
</dbReference>
<feature type="domain" description="PAC" evidence="17">
    <location>
        <begin position="582"/>
        <end position="633"/>
    </location>
</feature>
<comment type="catalytic activity">
    <reaction evidence="1">
        <text>ATP + protein L-histidine = ADP + protein N-phospho-L-histidine.</text>
        <dbReference type="EC" id="2.7.13.3"/>
    </reaction>
</comment>
<dbReference type="InterPro" id="IPR003594">
    <property type="entry name" value="HATPase_dom"/>
</dbReference>
<dbReference type="GO" id="GO:0000156">
    <property type="term" value="F:phosphorelay response regulator activity"/>
    <property type="evidence" value="ECO:0007669"/>
    <property type="project" value="TreeGrafter"/>
</dbReference>
<dbReference type="GO" id="GO:0016020">
    <property type="term" value="C:membrane"/>
    <property type="evidence" value="ECO:0007669"/>
    <property type="project" value="UniProtKB-SubCell"/>
</dbReference>
<dbReference type="InterPro" id="IPR000700">
    <property type="entry name" value="PAS-assoc_C"/>
</dbReference>
<dbReference type="KEGG" id="pef:A7E78_00970"/>
<dbReference type="Pfam" id="PF04392">
    <property type="entry name" value="ABC_sub_bind"/>
    <property type="match status" value="1"/>
</dbReference>
<dbReference type="NCBIfam" id="TIGR00229">
    <property type="entry name" value="sensory_box"/>
    <property type="match status" value="2"/>
</dbReference>
<dbReference type="GO" id="GO:0030295">
    <property type="term" value="F:protein kinase activator activity"/>
    <property type="evidence" value="ECO:0007669"/>
    <property type="project" value="TreeGrafter"/>
</dbReference>
<evidence type="ECO:0000259" key="15">
    <source>
        <dbReference type="PROSITE" id="PS50109"/>
    </source>
</evidence>
<keyword evidence="11" id="KW-0902">Two-component regulatory system</keyword>
<feature type="domain" description="PAC" evidence="17">
    <location>
        <begin position="456"/>
        <end position="508"/>
    </location>
</feature>
<dbReference type="Gene3D" id="3.30.565.10">
    <property type="entry name" value="Histidine kinase-like ATPase, C-terminal domain"/>
    <property type="match status" value="1"/>
</dbReference>
<evidence type="ECO:0000256" key="5">
    <source>
        <dbReference type="ARBA" id="ARBA00022679"/>
    </source>
</evidence>
<feature type="transmembrane region" description="Helical" evidence="14">
    <location>
        <begin position="348"/>
        <end position="368"/>
    </location>
</feature>
<evidence type="ECO:0000259" key="17">
    <source>
        <dbReference type="PROSITE" id="PS50113"/>
    </source>
</evidence>
<dbReference type="InterPro" id="IPR035965">
    <property type="entry name" value="PAS-like_dom_sf"/>
</dbReference>
<dbReference type="FunFam" id="3.30.565.10:FF:000006">
    <property type="entry name" value="Sensor histidine kinase WalK"/>
    <property type="match status" value="1"/>
</dbReference>
<name>A0A1L3GKY7_9BACT</name>
<evidence type="ECO:0000256" key="13">
    <source>
        <dbReference type="SAM" id="Coils"/>
    </source>
</evidence>
<dbReference type="Gene3D" id="3.30.450.20">
    <property type="entry name" value="PAS domain"/>
    <property type="match status" value="3"/>
</dbReference>
<dbReference type="FunFam" id="1.10.287.130:FF:000001">
    <property type="entry name" value="Two-component sensor histidine kinase"/>
    <property type="match status" value="1"/>
</dbReference>
<dbReference type="GO" id="GO:0000155">
    <property type="term" value="F:phosphorelay sensor kinase activity"/>
    <property type="evidence" value="ECO:0007669"/>
    <property type="project" value="InterPro"/>
</dbReference>
<dbReference type="SUPFAM" id="SSF55785">
    <property type="entry name" value="PYP-like sensor domain (PAS domain)"/>
    <property type="match status" value="3"/>
</dbReference>
<dbReference type="SUPFAM" id="SSF55874">
    <property type="entry name" value="ATPase domain of HSP90 chaperone/DNA topoisomerase II/histidine kinase"/>
    <property type="match status" value="1"/>
</dbReference>
<keyword evidence="10 14" id="KW-1133">Transmembrane helix</keyword>
<dbReference type="SMART" id="SM00091">
    <property type="entry name" value="PAS"/>
    <property type="match status" value="3"/>
</dbReference>
<organism evidence="18 19">
    <name type="scientific">Syntrophotalea acetylenivorans</name>
    <dbReference type="NCBI Taxonomy" id="1842532"/>
    <lineage>
        <taxon>Bacteria</taxon>
        <taxon>Pseudomonadati</taxon>
        <taxon>Thermodesulfobacteriota</taxon>
        <taxon>Desulfuromonadia</taxon>
        <taxon>Desulfuromonadales</taxon>
        <taxon>Syntrophotaleaceae</taxon>
        <taxon>Syntrophotalea</taxon>
    </lineage>
</organism>